<keyword evidence="2" id="KW-1185">Reference proteome</keyword>
<accession>A0A0K9PAU3</accession>
<reference evidence="2" key="1">
    <citation type="journal article" date="2016" name="Nature">
        <title>The genome of the seagrass Zostera marina reveals angiosperm adaptation to the sea.</title>
        <authorList>
            <person name="Olsen J.L."/>
            <person name="Rouze P."/>
            <person name="Verhelst B."/>
            <person name="Lin Y.-C."/>
            <person name="Bayer T."/>
            <person name="Collen J."/>
            <person name="Dattolo E."/>
            <person name="De Paoli E."/>
            <person name="Dittami S."/>
            <person name="Maumus F."/>
            <person name="Michel G."/>
            <person name="Kersting A."/>
            <person name="Lauritano C."/>
            <person name="Lohaus R."/>
            <person name="Toepel M."/>
            <person name="Tonon T."/>
            <person name="Vanneste K."/>
            <person name="Amirebrahimi M."/>
            <person name="Brakel J."/>
            <person name="Bostroem C."/>
            <person name="Chovatia M."/>
            <person name="Grimwood J."/>
            <person name="Jenkins J.W."/>
            <person name="Jueterbock A."/>
            <person name="Mraz A."/>
            <person name="Stam W.T."/>
            <person name="Tice H."/>
            <person name="Bornberg-Bauer E."/>
            <person name="Green P.J."/>
            <person name="Pearson G.A."/>
            <person name="Procaccini G."/>
            <person name="Duarte C.M."/>
            <person name="Schmutz J."/>
            <person name="Reusch T.B.H."/>
            <person name="Van de Peer Y."/>
        </authorList>
    </citation>
    <scope>NUCLEOTIDE SEQUENCE [LARGE SCALE GENOMIC DNA]</scope>
    <source>
        <strain evidence="2">cv. Finnish</strain>
    </source>
</reference>
<dbReference type="PANTHER" id="PTHR34786">
    <property type="entry name" value="OS09G0504900 PROTEIN"/>
    <property type="match status" value="1"/>
</dbReference>
<gene>
    <name evidence="1" type="ORF">ZOSMA_2G02040</name>
</gene>
<evidence type="ECO:0000313" key="1">
    <source>
        <dbReference type="EMBL" id="KMZ66193.1"/>
    </source>
</evidence>
<dbReference type="OrthoDB" id="114080at2759"/>
<comment type="caution">
    <text evidence="1">The sequence shown here is derived from an EMBL/GenBank/DDBJ whole genome shotgun (WGS) entry which is preliminary data.</text>
</comment>
<name>A0A0K9PAU3_ZOSMR</name>
<dbReference type="Proteomes" id="UP000036987">
    <property type="component" value="Unassembled WGS sequence"/>
</dbReference>
<feature type="non-terminal residue" evidence="1">
    <location>
        <position position="114"/>
    </location>
</feature>
<evidence type="ECO:0000313" key="2">
    <source>
        <dbReference type="Proteomes" id="UP000036987"/>
    </source>
</evidence>
<protein>
    <submittedName>
        <fullName evidence="1">Uncharacterized protein</fullName>
    </submittedName>
</protein>
<organism evidence="1 2">
    <name type="scientific">Zostera marina</name>
    <name type="common">Eelgrass</name>
    <dbReference type="NCBI Taxonomy" id="29655"/>
    <lineage>
        <taxon>Eukaryota</taxon>
        <taxon>Viridiplantae</taxon>
        <taxon>Streptophyta</taxon>
        <taxon>Embryophyta</taxon>
        <taxon>Tracheophyta</taxon>
        <taxon>Spermatophyta</taxon>
        <taxon>Magnoliopsida</taxon>
        <taxon>Liliopsida</taxon>
        <taxon>Zosteraceae</taxon>
        <taxon>Zostera</taxon>
    </lineage>
</organism>
<dbReference type="EMBL" id="LFYR01000981">
    <property type="protein sequence ID" value="KMZ66193.1"/>
    <property type="molecule type" value="Genomic_DNA"/>
</dbReference>
<dbReference type="PANTHER" id="PTHR34786:SF1">
    <property type="entry name" value="OS09G0504900 PROTEIN"/>
    <property type="match status" value="1"/>
</dbReference>
<sequence length="114" mass="13363">MSSERCEGGIDLQARLKSSFIQLQTESGILDRIVHKGKNQHRRCSYFKYLLKVRRDVRLLLACGLHDVLTNIFFIIDSKKPLQKFHMLERLKKKYTTGHNDHERILGIARLLSQ</sequence>
<dbReference type="AlphaFoldDB" id="A0A0K9PAU3"/>
<proteinExistence type="predicted"/>